<dbReference type="EMBL" id="CAJOBJ010106793">
    <property type="protein sequence ID" value="CAF4613114.1"/>
    <property type="molecule type" value="Genomic_DNA"/>
</dbReference>
<dbReference type="Proteomes" id="UP000681967">
    <property type="component" value="Unassembled WGS sequence"/>
</dbReference>
<comment type="caution">
    <text evidence="3">The sequence shown here is derived from an EMBL/GenBank/DDBJ whole genome shotgun (WGS) entry which is preliminary data.</text>
</comment>
<evidence type="ECO:0000256" key="1">
    <source>
        <dbReference type="SAM" id="MobiDB-lite"/>
    </source>
</evidence>
<organism evidence="3 6">
    <name type="scientific">Rotaria magnacalcarata</name>
    <dbReference type="NCBI Taxonomy" id="392030"/>
    <lineage>
        <taxon>Eukaryota</taxon>
        <taxon>Metazoa</taxon>
        <taxon>Spiralia</taxon>
        <taxon>Gnathifera</taxon>
        <taxon>Rotifera</taxon>
        <taxon>Eurotatoria</taxon>
        <taxon>Bdelloidea</taxon>
        <taxon>Philodinida</taxon>
        <taxon>Philodinidae</taxon>
        <taxon>Rotaria</taxon>
    </lineage>
</organism>
<dbReference type="EMBL" id="CAJOBH010095941">
    <property type="protein sequence ID" value="CAF4589480.1"/>
    <property type="molecule type" value="Genomic_DNA"/>
</dbReference>
<protein>
    <submittedName>
        <fullName evidence="3">Uncharacterized protein</fullName>
    </submittedName>
</protein>
<dbReference type="EMBL" id="CAJOBH010088560">
    <property type="protein sequence ID" value="CAF4553314.1"/>
    <property type="molecule type" value="Genomic_DNA"/>
</dbReference>
<feature type="compositionally biased region" description="Polar residues" evidence="1">
    <location>
        <begin position="14"/>
        <end position="34"/>
    </location>
</feature>
<dbReference type="Proteomes" id="UP000681720">
    <property type="component" value="Unassembled WGS sequence"/>
</dbReference>
<feature type="region of interest" description="Disordered" evidence="1">
    <location>
        <begin position="1"/>
        <end position="34"/>
    </location>
</feature>
<evidence type="ECO:0000313" key="5">
    <source>
        <dbReference type="EMBL" id="CAF4956388.1"/>
    </source>
</evidence>
<accession>A0A8S2YWK9</accession>
<proteinExistence type="predicted"/>
<evidence type="ECO:0000313" key="4">
    <source>
        <dbReference type="EMBL" id="CAF4613114.1"/>
    </source>
</evidence>
<evidence type="ECO:0000313" key="2">
    <source>
        <dbReference type="EMBL" id="CAF4553314.1"/>
    </source>
</evidence>
<feature type="non-terminal residue" evidence="3">
    <location>
        <position position="1"/>
    </location>
</feature>
<dbReference type="AlphaFoldDB" id="A0A8S2YWK9"/>
<evidence type="ECO:0000313" key="3">
    <source>
        <dbReference type="EMBL" id="CAF4589480.1"/>
    </source>
</evidence>
<evidence type="ECO:0000313" key="6">
    <source>
        <dbReference type="Proteomes" id="UP000681967"/>
    </source>
</evidence>
<gene>
    <name evidence="2" type="ORF">BYL167_LOCUS38204</name>
    <name evidence="3" type="ORF">BYL167_LOCUS39652</name>
    <name evidence="4" type="ORF">GIL414_LOCUS39446</name>
    <name evidence="5" type="ORF">GIL414_LOCUS54605</name>
</gene>
<dbReference type="EMBL" id="CAJOBJ010191822">
    <property type="protein sequence ID" value="CAF4956388.1"/>
    <property type="molecule type" value="Genomic_DNA"/>
</dbReference>
<sequence length="34" mass="3968">EYVQEPNKSDGPEKSTQQYYDENVPNNSAHNQRT</sequence>
<name>A0A8S2YWK9_9BILA</name>
<reference evidence="3" key="1">
    <citation type="submission" date="2021-02" db="EMBL/GenBank/DDBJ databases">
        <authorList>
            <person name="Nowell W R."/>
        </authorList>
    </citation>
    <scope>NUCLEOTIDE SEQUENCE</scope>
</reference>